<protein>
    <submittedName>
        <fullName evidence="3">Uncharacterized protein</fullName>
    </submittedName>
</protein>
<dbReference type="AlphaFoldDB" id="A0A1I8IY69"/>
<evidence type="ECO:0000313" key="3">
    <source>
        <dbReference type="WBParaSite" id="maker-uti_cns_0041197-snap-gene-0.1-mRNA-1"/>
    </source>
</evidence>
<dbReference type="WBParaSite" id="maker-uti_cns_0041197-snap-gene-0.1-mRNA-1">
    <property type="protein sequence ID" value="maker-uti_cns_0041197-snap-gene-0.1-mRNA-1"/>
    <property type="gene ID" value="maker-uti_cns_0041197-snap-gene-0.1"/>
</dbReference>
<name>A0A1I8IY69_9PLAT</name>
<sequence length="143" mass="15738">MCDTSESSPMHFLTWPPGAPRRSPPTFSRAPTVSGHCSASGEQLLVRCRRFARPCPLWLTRTFEDALPPSAAYEFASSGVRRPTAATWTPLSVRPGYARTGAEVAKAEEAQTAIRNSAAEIRTITGMTFRIKVQFLDENKIPK</sequence>
<dbReference type="Proteomes" id="UP000095280">
    <property type="component" value="Unplaced"/>
</dbReference>
<feature type="region of interest" description="Disordered" evidence="1">
    <location>
        <begin position="1"/>
        <end position="31"/>
    </location>
</feature>
<accession>A0A1I8IY69</accession>
<reference evidence="3" key="1">
    <citation type="submission" date="2016-11" db="UniProtKB">
        <authorList>
            <consortium name="WormBaseParasite"/>
        </authorList>
    </citation>
    <scope>IDENTIFICATION</scope>
</reference>
<evidence type="ECO:0000313" key="2">
    <source>
        <dbReference type="Proteomes" id="UP000095280"/>
    </source>
</evidence>
<organism evidence="2 3">
    <name type="scientific">Macrostomum lignano</name>
    <dbReference type="NCBI Taxonomy" id="282301"/>
    <lineage>
        <taxon>Eukaryota</taxon>
        <taxon>Metazoa</taxon>
        <taxon>Spiralia</taxon>
        <taxon>Lophotrochozoa</taxon>
        <taxon>Platyhelminthes</taxon>
        <taxon>Rhabditophora</taxon>
        <taxon>Macrostomorpha</taxon>
        <taxon>Macrostomida</taxon>
        <taxon>Macrostomidae</taxon>
        <taxon>Macrostomum</taxon>
    </lineage>
</organism>
<keyword evidence="2" id="KW-1185">Reference proteome</keyword>
<proteinExistence type="predicted"/>
<evidence type="ECO:0000256" key="1">
    <source>
        <dbReference type="SAM" id="MobiDB-lite"/>
    </source>
</evidence>